<organism evidence="1">
    <name type="scientific">freshwater metagenome</name>
    <dbReference type="NCBI Taxonomy" id="449393"/>
    <lineage>
        <taxon>unclassified sequences</taxon>
        <taxon>metagenomes</taxon>
        <taxon>ecological metagenomes</taxon>
    </lineage>
</organism>
<proteinExistence type="predicted"/>
<reference evidence="1" key="1">
    <citation type="submission" date="2020-05" db="EMBL/GenBank/DDBJ databases">
        <authorList>
            <person name="Chiriac C."/>
            <person name="Salcher M."/>
            <person name="Ghai R."/>
            <person name="Kavagutti S V."/>
        </authorList>
    </citation>
    <scope>NUCLEOTIDE SEQUENCE</scope>
</reference>
<evidence type="ECO:0000313" key="1">
    <source>
        <dbReference type="EMBL" id="CAB4886268.1"/>
    </source>
</evidence>
<dbReference type="AlphaFoldDB" id="A0A6J7EXJ9"/>
<dbReference type="EMBL" id="CAFBLP010000068">
    <property type="protein sequence ID" value="CAB4886268.1"/>
    <property type="molecule type" value="Genomic_DNA"/>
</dbReference>
<name>A0A6J7EXJ9_9ZZZZ</name>
<accession>A0A6J7EXJ9</accession>
<sequence length="119" mass="13700">MDIRSRLHVMVDDILGDDPRTALIAFRELSGEQLPWLEQRVVALARRDEWAWARIARLLGRSRQQVHQRFRTLTPALPHDPMAAHRRWETEAARLLANVTGRASNARATSNSDDEAIPW</sequence>
<protein>
    <submittedName>
        <fullName evidence="1">Unannotated protein</fullName>
    </submittedName>
</protein>
<gene>
    <name evidence="1" type="ORF">UFOPK3376_02277</name>
</gene>